<dbReference type="InParanoid" id="D8TI13"/>
<sequence length="108" mass="12357">MSPRLELGGLQHRPNLDNKALSHKIGYSNAVMLEFAHVGKTFGDPSTSHDSARQQSSDKPRYFARSLIADRFEFSSDFFFTISASSREGRKRNWPMAGLRDFRDDWTT</sequence>
<proteinExistence type="predicted"/>
<keyword evidence="2" id="KW-1185">Reference proteome</keyword>
<protein>
    <submittedName>
        <fullName evidence="1">Uncharacterized protein</fullName>
    </submittedName>
</protein>
<dbReference type="KEGG" id="vcn:VOLCADRAFT_86160"/>
<accession>D8TI13</accession>
<organism evidence="2">
    <name type="scientific">Volvox carteri f. nagariensis</name>
    <dbReference type="NCBI Taxonomy" id="3068"/>
    <lineage>
        <taxon>Eukaryota</taxon>
        <taxon>Viridiplantae</taxon>
        <taxon>Chlorophyta</taxon>
        <taxon>core chlorophytes</taxon>
        <taxon>Chlorophyceae</taxon>
        <taxon>CS clade</taxon>
        <taxon>Chlamydomonadales</taxon>
        <taxon>Volvocaceae</taxon>
        <taxon>Volvox</taxon>
    </lineage>
</organism>
<dbReference type="GeneID" id="9625243"/>
<dbReference type="RefSeq" id="XP_002945816.1">
    <property type="nucleotide sequence ID" value="XM_002945770.1"/>
</dbReference>
<gene>
    <name evidence="1" type="ORF">VOLCADRAFT_86160</name>
</gene>
<name>D8TI13_VOLCA</name>
<dbReference type="EMBL" id="GL378323">
    <property type="protein sequence ID" value="EFJ52811.1"/>
    <property type="molecule type" value="Genomic_DNA"/>
</dbReference>
<dbReference type="Proteomes" id="UP000001058">
    <property type="component" value="Unassembled WGS sequence"/>
</dbReference>
<dbReference type="AlphaFoldDB" id="D8TI13"/>
<reference evidence="1 2" key="1">
    <citation type="journal article" date="2010" name="Science">
        <title>Genomic analysis of organismal complexity in the multicellular green alga Volvox carteri.</title>
        <authorList>
            <person name="Prochnik S.E."/>
            <person name="Umen J."/>
            <person name="Nedelcu A.M."/>
            <person name="Hallmann A."/>
            <person name="Miller S.M."/>
            <person name="Nishii I."/>
            <person name="Ferris P."/>
            <person name="Kuo A."/>
            <person name="Mitros T."/>
            <person name="Fritz-Laylin L.K."/>
            <person name="Hellsten U."/>
            <person name="Chapman J."/>
            <person name="Simakov O."/>
            <person name="Rensing S.A."/>
            <person name="Terry A."/>
            <person name="Pangilinan J."/>
            <person name="Kapitonov V."/>
            <person name="Jurka J."/>
            <person name="Salamov A."/>
            <person name="Shapiro H."/>
            <person name="Schmutz J."/>
            <person name="Grimwood J."/>
            <person name="Lindquist E."/>
            <person name="Lucas S."/>
            <person name="Grigoriev I.V."/>
            <person name="Schmitt R."/>
            <person name="Kirk D."/>
            <person name="Rokhsar D.S."/>
        </authorList>
    </citation>
    <scope>NUCLEOTIDE SEQUENCE [LARGE SCALE GENOMIC DNA]</scope>
    <source>
        <strain evidence="2">f. Nagariensis / Eve</strain>
    </source>
</reference>
<evidence type="ECO:0000313" key="2">
    <source>
        <dbReference type="Proteomes" id="UP000001058"/>
    </source>
</evidence>
<evidence type="ECO:0000313" key="1">
    <source>
        <dbReference type="EMBL" id="EFJ52811.1"/>
    </source>
</evidence>